<dbReference type="FunFam" id="1.20.5.110:FF:000011">
    <property type="entry name" value="B-cell receptor-associated protein 29"/>
    <property type="match status" value="2"/>
</dbReference>
<feature type="transmembrane region" description="Helical" evidence="12">
    <location>
        <begin position="157"/>
        <end position="177"/>
    </location>
</feature>
<dbReference type="EMBL" id="JAHRHJ020000011">
    <property type="protein sequence ID" value="KAH9296466.1"/>
    <property type="molecule type" value="Genomic_DNA"/>
</dbReference>
<keyword evidence="5" id="KW-0053">Apoptosis</keyword>
<name>A0AA38C7I4_TAXCH</name>
<keyword evidence="14" id="KW-1185">Reference proteome</keyword>
<keyword evidence="9 11" id="KW-0175">Coiled coil</keyword>
<gene>
    <name evidence="13" type="ORF">KI387_040054</name>
</gene>
<feature type="transmembrane region" description="Helical" evidence="12">
    <location>
        <begin position="116"/>
        <end position="137"/>
    </location>
</feature>
<dbReference type="InterPro" id="IPR008417">
    <property type="entry name" value="BAP29/BAP31"/>
</dbReference>
<keyword evidence="4 12" id="KW-0812">Transmembrane</keyword>
<evidence type="ECO:0000256" key="11">
    <source>
        <dbReference type="SAM" id="Coils"/>
    </source>
</evidence>
<dbReference type="GO" id="GO:0005789">
    <property type="term" value="C:endoplasmic reticulum membrane"/>
    <property type="evidence" value="ECO:0007669"/>
    <property type="project" value="UniProtKB-SubCell"/>
</dbReference>
<evidence type="ECO:0000256" key="10">
    <source>
        <dbReference type="ARBA" id="ARBA00023136"/>
    </source>
</evidence>
<dbReference type="PANTHER" id="PTHR12701">
    <property type="entry name" value="BCR-ASSOCIATED PROTEIN, BAP"/>
    <property type="match status" value="1"/>
</dbReference>
<comment type="subcellular location">
    <subcellularLocation>
        <location evidence="1">Endoplasmic reticulum membrane</location>
        <topology evidence="1">Multi-pass membrane protein</topology>
    </subcellularLocation>
</comment>
<evidence type="ECO:0000256" key="5">
    <source>
        <dbReference type="ARBA" id="ARBA00022703"/>
    </source>
</evidence>
<evidence type="ECO:0000313" key="13">
    <source>
        <dbReference type="EMBL" id="KAH9296466.1"/>
    </source>
</evidence>
<feature type="coiled-coil region" evidence="11">
    <location>
        <begin position="187"/>
        <end position="285"/>
    </location>
</feature>
<dbReference type="PANTHER" id="PTHR12701:SF13">
    <property type="entry name" value="ENDOPLASMIC RETICULUM TRANSMEMBRANE PROTEIN"/>
    <property type="match status" value="1"/>
</dbReference>
<feature type="coiled-coil region" evidence="11">
    <location>
        <begin position="343"/>
        <end position="448"/>
    </location>
</feature>
<reference evidence="13 14" key="1">
    <citation type="journal article" date="2021" name="Nat. Plants">
        <title>The Taxus genome provides insights into paclitaxel biosynthesis.</title>
        <authorList>
            <person name="Xiong X."/>
            <person name="Gou J."/>
            <person name="Liao Q."/>
            <person name="Li Y."/>
            <person name="Zhou Q."/>
            <person name="Bi G."/>
            <person name="Li C."/>
            <person name="Du R."/>
            <person name="Wang X."/>
            <person name="Sun T."/>
            <person name="Guo L."/>
            <person name="Liang H."/>
            <person name="Lu P."/>
            <person name="Wu Y."/>
            <person name="Zhang Z."/>
            <person name="Ro D.K."/>
            <person name="Shang Y."/>
            <person name="Huang S."/>
            <person name="Yan J."/>
        </authorList>
    </citation>
    <scope>NUCLEOTIDE SEQUENCE [LARGE SCALE GENOMIC DNA]</scope>
    <source>
        <strain evidence="13">Ta-2019</strain>
    </source>
</reference>
<keyword evidence="7" id="KW-0653">Protein transport</keyword>
<evidence type="ECO:0000256" key="2">
    <source>
        <dbReference type="ARBA" id="ARBA00007956"/>
    </source>
</evidence>
<accession>A0AA38C7I4</accession>
<comment type="similarity">
    <text evidence="2">Belongs to the BCAP29/BCAP31 family.</text>
</comment>
<comment type="caution">
    <text evidence="13">The sequence shown here is derived from an EMBL/GenBank/DDBJ whole genome shotgun (WGS) entry which is preliminary data.</text>
</comment>
<evidence type="ECO:0000256" key="8">
    <source>
        <dbReference type="ARBA" id="ARBA00022989"/>
    </source>
</evidence>
<dbReference type="GO" id="GO:0006886">
    <property type="term" value="P:intracellular protein transport"/>
    <property type="evidence" value="ECO:0007669"/>
    <property type="project" value="InterPro"/>
</dbReference>
<evidence type="ECO:0000256" key="12">
    <source>
        <dbReference type="SAM" id="Phobius"/>
    </source>
</evidence>
<feature type="non-terminal residue" evidence="13">
    <location>
        <position position="449"/>
    </location>
</feature>
<dbReference type="GO" id="GO:0070973">
    <property type="term" value="P:protein localization to endoplasmic reticulum exit site"/>
    <property type="evidence" value="ECO:0007669"/>
    <property type="project" value="TreeGrafter"/>
</dbReference>
<keyword evidence="6" id="KW-0256">Endoplasmic reticulum</keyword>
<dbReference type="GO" id="GO:0006888">
    <property type="term" value="P:endoplasmic reticulum to Golgi vesicle-mediated transport"/>
    <property type="evidence" value="ECO:0007669"/>
    <property type="project" value="TreeGrafter"/>
</dbReference>
<evidence type="ECO:0008006" key="15">
    <source>
        <dbReference type="Google" id="ProtNLM"/>
    </source>
</evidence>
<proteinExistence type="inferred from homology"/>
<protein>
    <recommendedName>
        <fullName evidence="15">Endoplasmic reticulum transmembrane protein</fullName>
    </recommendedName>
</protein>
<keyword evidence="3" id="KW-0813">Transport</keyword>
<organism evidence="13 14">
    <name type="scientific">Taxus chinensis</name>
    <name type="common">Chinese yew</name>
    <name type="synonym">Taxus wallichiana var. chinensis</name>
    <dbReference type="NCBI Taxonomy" id="29808"/>
    <lineage>
        <taxon>Eukaryota</taxon>
        <taxon>Viridiplantae</taxon>
        <taxon>Streptophyta</taxon>
        <taxon>Embryophyta</taxon>
        <taxon>Tracheophyta</taxon>
        <taxon>Spermatophyta</taxon>
        <taxon>Pinopsida</taxon>
        <taxon>Pinidae</taxon>
        <taxon>Conifers II</taxon>
        <taxon>Cupressales</taxon>
        <taxon>Taxaceae</taxon>
        <taxon>Taxus</taxon>
    </lineage>
</organism>
<dbReference type="Proteomes" id="UP000824469">
    <property type="component" value="Unassembled WGS sequence"/>
</dbReference>
<evidence type="ECO:0000256" key="3">
    <source>
        <dbReference type="ARBA" id="ARBA00022448"/>
    </source>
</evidence>
<evidence type="ECO:0000256" key="1">
    <source>
        <dbReference type="ARBA" id="ARBA00004477"/>
    </source>
</evidence>
<sequence>GKGQCGEKKTKNTYQLRRSGVGALLKWVWVLCLFVSHSHPSRVLGAGWYQDIPLDWILLLSLEEVGLWRKKEMIQLLFVVVFGEAAVALLLMIKLGPLRKLSMNALDQLKTGKGPAMVKTLACTLSVIMLSSITSIVKIQNRATKIGTMTPMDQILLKTHLLEASLMGFSLFLALTIDRLHHHLRKLGGLRENVDSFKKQARSFQEEYIRIKEQKVDKSSEEVKLLNDEISELKRKLQALTLETEVKQKEIQDAEATAKALQKQAEDLLLEYDRLLEDNQILQTQLATYDHSRPLAVPRRPQNFLKNCRPGNPVPTFRRPGVLGFSLFLALTIDCLHHHLRKLGGLRENVDSFKKQARSFQEEYIRIKEQKVDKSSEQVKLLNDEISEVRRKLQTLTLESELKEKEVQDAEATAKALQKQAEDLLLEYDRLLKDNQILQTRLATYDNRF</sequence>
<evidence type="ECO:0000256" key="9">
    <source>
        <dbReference type="ARBA" id="ARBA00023054"/>
    </source>
</evidence>
<evidence type="ECO:0000313" key="14">
    <source>
        <dbReference type="Proteomes" id="UP000824469"/>
    </source>
</evidence>
<evidence type="ECO:0000256" key="4">
    <source>
        <dbReference type="ARBA" id="ARBA00022692"/>
    </source>
</evidence>
<dbReference type="AlphaFoldDB" id="A0AA38C7I4"/>
<keyword evidence="10 12" id="KW-0472">Membrane</keyword>
<keyword evidence="8 12" id="KW-1133">Transmembrane helix</keyword>
<evidence type="ECO:0000256" key="6">
    <source>
        <dbReference type="ARBA" id="ARBA00022824"/>
    </source>
</evidence>
<evidence type="ECO:0000256" key="7">
    <source>
        <dbReference type="ARBA" id="ARBA00022927"/>
    </source>
</evidence>
<dbReference type="Gene3D" id="1.20.5.110">
    <property type="match status" value="2"/>
</dbReference>
<feature type="transmembrane region" description="Helical" evidence="12">
    <location>
        <begin position="73"/>
        <end position="95"/>
    </location>
</feature>